<dbReference type="PANTHER" id="PTHR22916">
    <property type="entry name" value="GLYCOSYLTRANSFERASE"/>
    <property type="match status" value="1"/>
</dbReference>
<dbReference type="Pfam" id="PF00535">
    <property type="entry name" value="Glycos_transf_2"/>
    <property type="match status" value="1"/>
</dbReference>
<dbReference type="InterPro" id="IPR029044">
    <property type="entry name" value="Nucleotide-diphossugar_trans"/>
</dbReference>
<reference evidence="2 3" key="1">
    <citation type="submission" date="2024-09" db="EMBL/GenBank/DDBJ databases">
        <authorList>
            <person name="Sun Q."/>
            <person name="Mori K."/>
        </authorList>
    </citation>
    <scope>NUCLEOTIDE SEQUENCE [LARGE SCALE GENOMIC DNA]</scope>
    <source>
        <strain evidence="2 3">KCTC 22789</strain>
    </source>
</reference>
<dbReference type="Gene3D" id="3.90.550.10">
    <property type="entry name" value="Spore Coat Polysaccharide Biosynthesis Protein SpsA, Chain A"/>
    <property type="match status" value="1"/>
</dbReference>
<evidence type="ECO:0000313" key="3">
    <source>
        <dbReference type="Proteomes" id="UP001589799"/>
    </source>
</evidence>
<accession>A0ABV6I2F5</accession>
<dbReference type="PANTHER" id="PTHR22916:SF3">
    <property type="entry name" value="UDP-GLCNAC:BETAGAL BETA-1,3-N-ACETYLGLUCOSAMINYLTRANSFERASE-LIKE PROTEIN 1"/>
    <property type="match status" value="1"/>
</dbReference>
<feature type="domain" description="Glycosyltransferase 2-like" evidence="1">
    <location>
        <begin position="7"/>
        <end position="131"/>
    </location>
</feature>
<protein>
    <submittedName>
        <fullName evidence="2">Glycosyltransferase family 2 protein</fullName>
    </submittedName>
</protein>
<dbReference type="Proteomes" id="UP001589799">
    <property type="component" value="Unassembled WGS sequence"/>
</dbReference>
<comment type="caution">
    <text evidence="2">The sequence shown here is derived from an EMBL/GenBank/DDBJ whole genome shotgun (WGS) entry which is preliminary data.</text>
</comment>
<dbReference type="RefSeq" id="WP_377697385.1">
    <property type="nucleotide sequence ID" value="NZ_JBHLWE010000009.1"/>
</dbReference>
<evidence type="ECO:0000259" key="1">
    <source>
        <dbReference type="Pfam" id="PF00535"/>
    </source>
</evidence>
<keyword evidence="3" id="KW-1185">Reference proteome</keyword>
<organism evidence="2 3">
    <name type="scientific">Paracoccus niistensis</name>
    <dbReference type="NCBI Taxonomy" id="632935"/>
    <lineage>
        <taxon>Bacteria</taxon>
        <taxon>Pseudomonadati</taxon>
        <taxon>Pseudomonadota</taxon>
        <taxon>Alphaproteobacteria</taxon>
        <taxon>Rhodobacterales</taxon>
        <taxon>Paracoccaceae</taxon>
        <taxon>Paracoccus</taxon>
    </lineage>
</organism>
<dbReference type="InterPro" id="IPR001173">
    <property type="entry name" value="Glyco_trans_2-like"/>
</dbReference>
<dbReference type="EMBL" id="JBHLWE010000009">
    <property type="protein sequence ID" value="MFC0339700.1"/>
    <property type="molecule type" value="Genomic_DNA"/>
</dbReference>
<dbReference type="SUPFAM" id="SSF53448">
    <property type="entry name" value="Nucleotide-diphospho-sugar transferases"/>
    <property type="match status" value="1"/>
</dbReference>
<name>A0ABV6I2F5_9RHOB</name>
<proteinExistence type="predicted"/>
<sequence>MPQPQVTVLMALYQGARHLRPQLESIADQTADWRLVVGDDGSSDAGPHIVQEFARERSGRVELRAGPRRGAAANFMALLAGLPEAPGYVALADQDDVWHADKLSRALSALESCGDQPALYCSRVQICDEALRPLGLSRLPVRPPSFRHALVQNLVQGNTAVLNPAAATLARGGAQGAGKVVMHDWWLYQLVSGAGGRVIHDPWPSLLYRQHGANVVGANDGAGARLASVKRMLTGRHRDWSRANLREMQRLRDRLTPENCRLLDDFAALNGPDALARLQALRRGRFYRQGHLSQAALWLAAALGRV</sequence>
<dbReference type="CDD" id="cd04196">
    <property type="entry name" value="GT_2_like_d"/>
    <property type="match status" value="1"/>
</dbReference>
<evidence type="ECO:0000313" key="2">
    <source>
        <dbReference type="EMBL" id="MFC0339700.1"/>
    </source>
</evidence>
<gene>
    <name evidence="2" type="ORF">ACFFII_02830</name>
</gene>